<organism evidence="3">
    <name type="scientific">Flexilinea flocculi</name>
    <dbReference type="NCBI Taxonomy" id="1678840"/>
    <lineage>
        <taxon>Bacteria</taxon>
        <taxon>Bacillati</taxon>
        <taxon>Chloroflexota</taxon>
        <taxon>Anaerolineae</taxon>
        <taxon>Anaerolineales</taxon>
        <taxon>Anaerolineaceae</taxon>
        <taxon>Flexilinea</taxon>
    </lineage>
</organism>
<feature type="compositionally biased region" description="Pro residues" evidence="1">
    <location>
        <begin position="50"/>
        <end position="64"/>
    </location>
</feature>
<evidence type="ECO:0000256" key="2">
    <source>
        <dbReference type="SAM" id="SignalP"/>
    </source>
</evidence>
<dbReference type="OrthoDB" id="158100at2"/>
<dbReference type="PANTHER" id="PTHR43649:SF12">
    <property type="entry name" value="DIACETYLCHITOBIOSE BINDING PROTEIN DASA"/>
    <property type="match status" value="1"/>
</dbReference>
<dbReference type="PROSITE" id="PS51257">
    <property type="entry name" value="PROKAR_LIPOPROTEIN"/>
    <property type="match status" value="1"/>
</dbReference>
<keyword evidence="4" id="KW-1185">Reference proteome</keyword>
<dbReference type="PANTHER" id="PTHR43649">
    <property type="entry name" value="ARABINOSE-BINDING PROTEIN-RELATED"/>
    <property type="match status" value="1"/>
</dbReference>
<evidence type="ECO:0000313" key="3">
    <source>
        <dbReference type="EMBL" id="GAP40438.1"/>
    </source>
</evidence>
<evidence type="ECO:0000313" key="4">
    <source>
        <dbReference type="Proteomes" id="UP000053370"/>
    </source>
</evidence>
<dbReference type="SUPFAM" id="SSF53850">
    <property type="entry name" value="Periplasmic binding protein-like II"/>
    <property type="match status" value="1"/>
</dbReference>
<dbReference type="STRING" id="1678840.ATC1_13414"/>
<evidence type="ECO:0000256" key="1">
    <source>
        <dbReference type="SAM" id="MobiDB-lite"/>
    </source>
</evidence>
<feature type="chain" id="PRO_5006633195" evidence="2">
    <location>
        <begin position="24"/>
        <end position="488"/>
    </location>
</feature>
<name>A0A0S7BU06_9CHLR</name>
<sequence length="488" mass="55656">MNNKKSRIHGIVFLLLIPLSLFSACRTVESVPTQTPVLTATSAVSSDTPVPTPTPLPTNTPFPPHLDLSTEEITGMEIQIWHGQRDKVKKELEYLVAKFNDENEYGLKVFLTAELSDIDLNQRVVENAFSGSLPNLIISDSFWLRQWQSEKIPLVNLEDYMNHPVWGFDAMGITPIMDPMLSQERFNGLLIGLPLWHNPFWLFYNKTWAQELGFSNPPVTMDDFSQQSCAARDALNNDSDPQNNGTGGWILSTNENTLMSWLLNRRAVNSTLENFPQNTDSESFIAVSQWLRDLFNQGCLWQSRLSEPYNYFSDHMALFYSGSFADIQLQRMAFQNHAMNRDDEWELIPYPRATDHGKIRNPQIYSTGTSIGIFTATAREQFASWQFLSWLMKDENINELALVADGWPVQESAAADQYYQDNANSKIYQSLGLRKYISPVQLPADWNIHSLVLADGFGNVFNASTLYEKIPEIWTQIEDTLAEIKNQK</sequence>
<dbReference type="AlphaFoldDB" id="A0A0S7BU06"/>
<dbReference type="InterPro" id="IPR050490">
    <property type="entry name" value="Bact_solute-bd_prot1"/>
</dbReference>
<dbReference type="Gene3D" id="3.40.190.10">
    <property type="entry name" value="Periplasmic binding protein-like II"/>
    <property type="match status" value="1"/>
</dbReference>
<proteinExistence type="predicted"/>
<keyword evidence="2" id="KW-0732">Signal</keyword>
<protein>
    <submittedName>
        <fullName evidence="3">ABC-type glycerol-3-phosphate transport system, periplasmic component</fullName>
    </submittedName>
</protein>
<dbReference type="Proteomes" id="UP000053370">
    <property type="component" value="Unassembled WGS sequence"/>
</dbReference>
<feature type="region of interest" description="Disordered" evidence="1">
    <location>
        <begin position="42"/>
        <end position="64"/>
    </location>
</feature>
<dbReference type="InterPro" id="IPR006059">
    <property type="entry name" value="SBP"/>
</dbReference>
<dbReference type="Pfam" id="PF13416">
    <property type="entry name" value="SBP_bac_8"/>
    <property type="match status" value="1"/>
</dbReference>
<accession>A0A0S7BU06</accession>
<gene>
    <name evidence="3" type="ORF">ATC1_13414</name>
</gene>
<dbReference type="RefSeq" id="WP_062279721.1">
    <property type="nucleotide sequence ID" value="NZ_DF968181.1"/>
</dbReference>
<dbReference type="EMBL" id="DF968181">
    <property type="protein sequence ID" value="GAP40438.1"/>
    <property type="molecule type" value="Genomic_DNA"/>
</dbReference>
<reference evidence="3" key="1">
    <citation type="journal article" date="2015" name="Genome Announc.">
        <title>Draft Genome Sequence of Anaerolineae Strain TC1, a Novel Isolate from a Methanogenic Wastewater Treatment System.</title>
        <authorList>
            <person name="Matsuura N."/>
            <person name="Tourlousse D.M."/>
            <person name="Sun L."/>
            <person name="Toyonaga M."/>
            <person name="Kuroda K."/>
            <person name="Ohashi A."/>
            <person name="Cruz R."/>
            <person name="Yamaguchi T."/>
            <person name="Sekiguchi Y."/>
        </authorList>
    </citation>
    <scope>NUCLEOTIDE SEQUENCE [LARGE SCALE GENOMIC DNA]</scope>
    <source>
        <strain evidence="3">TC1</strain>
    </source>
</reference>
<feature type="signal peptide" evidence="2">
    <location>
        <begin position="1"/>
        <end position="23"/>
    </location>
</feature>